<evidence type="ECO:0000256" key="1">
    <source>
        <dbReference type="ARBA" id="ARBA00022692"/>
    </source>
</evidence>
<sequence length="183" mass="20910">MDMGHTHGNDNTTTTTASCPMIMVFHGGHCERILWSSWVASTYVEFTFSCLAFVLMGFLYEALKFMRQQLIQRAVRKEAERINLELESKKIGSSTSGSIGRNSREALADIRVTRTNYIQYAMTSTHIITSLLFFVQVALSYLLMLVFMNYNYWLCLSVVAGLGFGYFIFGWSQHDAYDNECCH</sequence>
<keyword evidence="3 4" id="KW-0472">Membrane</keyword>
<gene>
    <name evidence="5" type="primary">Slc31a1</name>
    <name evidence="5" type="ORF">c0_g1_i1</name>
</gene>
<proteinExistence type="inferred from homology"/>
<protein>
    <recommendedName>
        <fullName evidence="4">Copper transport protein</fullName>
    </recommendedName>
</protein>
<keyword evidence="4" id="KW-0813">Transport</keyword>
<dbReference type="EMBL" id="GDHF01033685">
    <property type="protein sequence ID" value="JAI18629.1"/>
    <property type="molecule type" value="Transcribed_RNA"/>
</dbReference>
<dbReference type="PANTHER" id="PTHR12483:SF115">
    <property type="entry name" value="COPPER TRANSPORT PROTEIN"/>
    <property type="match status" value="1"/>
</dbReference>
<evidence type="ECO:0000256" key="2">
    <source>
        <dbReference type="ARBA" id="ARBA00022989"/>
    </source>
</evidence>
<organism evidence="5">
    <name type="scientific">Bactrocera latifrons</name>
    <name type="common">Malaysian fruit fly</name>
    <name type="synonym">Chaetodacus latifrons</name>
    <dbReference type="NCBI Taxonomy" id="174628"/>
    <lineage>
        <taxon>Eukaryota</taxon>
        <taxon>Metazoa</taxon>
        <taxon>Ecdysozoa</taxon>
        <taxon>Arthropoda</taxon>
        <taxon>Hexapoda</taxon>
        <taxon>Insecta</taxon>
        <taxon>Pterygota</taxon>
        <taxon>Neoptera</taxon>
        <taxon>Endopterygota</taxon>
        <taxon>Diptera</taxon>
        <taxon>Brachycera</taxon>
        <taxon>Muscomorpha</taxon>
        <taxon>Tephritoidea</taxon>
        <taxon>Tephritidae</taxon>
        <taxon>Bactrocera</taxon>
        <taxon>Bactrocera</taxon>
    </lineage>
</organism>
<reference evidence="5" key="1">
    <citation type="submission" date="2015-06" db="EMBL/GenBank/DDBJ databases">
        <authorList>
            <person name="Hoefler B.C."/>
            <person name="Straight P.D."/>
        </authorList>
    </citation>
    <scope>NUCLEOTIDE SEQUENCE</scope>
</reference>
<keyword evidence="4" id="KW-0187">Copper transport</keyword>
<evidence type="ECO:0000256" key="4">
    <source>
        <dbReference type="RuleBase" id="RU367022"/>
    </source>
</evidence>
<feature type="transmembrane region" description="Helical" evidence="4">
    <location>
        <begin position="150"/>
        <end position="169"/>
    </location>
</feature>
<evidence type="ECO:0000313" key="5">
    <source>
        <dbReference type="EMBL" id="JAI18629.1"/>
    </source>
</evidence>
<evidence type="ECO:0000256" key="3">
    <source>
        <dbReference type="ARBA" id="ARBA00023136"/>
    </source>
</evidence>
<keyword evidence="2 4" id="KW-1133">Transmembrane helix</keyword>
<dbReference type="AlphaFoldDB" id="A0A0K8TVX6"/>
<dbReference type="Pfam" id="PF04145">
    <property type="entry name" value="Ctr"/>
    <property type="match status" value="1"/>
</dbReference>
<dbReference type="PANTHER" id="PTHR12483">
    <property type="entry name" value="SOLUTE CARRIER FAMILY 31 COPPER TRANSPORTERS"/>
    <property type="match status" value="1"/>
</dbReference>
<name>A0A0K8TVX6_BACLA</name>
<comment type="subcellular location">
    <subcellularLocation>
        <location evidence="4">Membrane</location>
        <topology evidence="4">Multi-pass membrane protein</topology>
    </subcellularLocation>
</comment>
<dbReference type="InterPro" id="IPR007274">
    <property type="entry name" value="Cop_transporter"/>
</dbReference>
<keyword evidence="4" id="KW-0186">Copper</keyword>
<dbReference type="OrthoDB" id="161814at2759"/>
<feature type="transmembrane region" description="Helical" evidence="4">
    <location>
        <begin position="120"/>
        <end position="144"/>
    </location>
</feature>
<accession>A0A0K8TVX6</accession>
<feature type="transmembrane region" description="Helical" evidence="4">
    <location>
        <begin position="43"/>
        <end position="63"/>
    </location>
</feature>
<dbReference type="GO" id="GO:0016020">
    <property type="term" value="C:membrane"/>
    <property type="evidence" value="ECO:0007669"/>
    <property type="project" value="UniProtKB-SubCell"/>
</dbReference>
<keyword evidence="4" id="KW-0406">Ion transport</keyword>
<comment type="similarity">
    <text evidence="4">Belongs to the copper transporter (Ctr) (TC 1.A.56) family. SLC31A subfamily.</text>
</comment>
<keyword evidence="1 4" id="KW-0812">Transmembrane</keyword>
<dbReference type="GO" id="GO:0005375">
    <property type="term" value="F:copper ion transmembrane transporter activity"/>
    <property type="evidence" value="ECO:0007669"/>
    <property type="project" value="UniProtKB-UniRule"/>
</dbReference>